<dbReference type="Pfam" id="PF14907">
    <property type="entry name" value="NTP_transf_5"/>
    <property type="match status" value="1"/>
</dbReference>
<gene>
    <name evidence="1" type="ORF">M9189_05335</name>
</gene>
<keyword evidence="2" id="KW-1185">Reference proteome</keyword>
<reference evidence="1" key="2">
    <citation type="submission" date="2022-06" db="EMBL/GenBank/DDBJ databases">
        <title>Xiashengella guii gen. nov. sp. nov., a bacterium isolated form anaerobic digestion tank.</title>
        <authorList>
            <person name="Huang H."/>
        </authorList>
    </citation>
    <scope>NUCLEOTIDE SEQUENCE</scope>
    <source>
        <strain evidence="1">Ai-910</strain>
    </source>
</reference>
<accession>A0A9J6ZSY4</accession>
<evidence type="ECO:0000313" key="1">
    <source>
        <dbReference type="EMBL" id="URW80773.1"/>
    </source>
</evidence>
<protein>
    <submittedName>
        <fullName evidence="1">Nucleotidyltransferase family protein</fullName>
    </submittedName>
</protein>
<sequence length="366" mass="42102">MRQKHFEAIKALASEEAFNPGAYDINWQDPAELDAFVLLAEQGGVVSWCFHRLMQQGQGEQLPFLVARLKKRYLAILVDNQQRLQLYKHLKQLFGDNNIPFALLKGMALAFTVYPHEALRPMGDLDILVPADKVLQARDLLIHNGARSTHVPISAWHEMHNAHVRPVVLPPYRYMIELHSRLYADGSYLLPKTARWEDMVCQKAGSLGTFSVMSDPWLLYHLCTHLYYGYEMGGLRLGWLIDIARVLEQSDDVAALVRATLAIHKPGRKAVLRALGWSAQFTGYRVRESLKEWSSSFIQEPSIKLYMSAKGEEALHRRIVFKQLLHSGGLRNKVAGLWHQVFPSREYMRHYFGEGPLWKQHLRRLL</sequence>
<organism evidence="1 2">
    <name type="scientific">Xiashengella succiniciproducens</name>
    <dbReference type="NCBI Taxonomy" id="2949635"/>
    <lineage>
        <taxon>Bacteria</taxon>
        <taxon>Pseudomonadati</taxon>
        <taxon>Bacteroidota</taxon>
        <taxon>Bacteroidia</taxon>
        <taxon>Marinilabiliales</taxon>
        <taxon>Marinilabiliaceae</taxon>
        <taxon>Xiashengella</taxon>
    </lineage>
</organism>
<reference evidence="1" key="1">
    <citation type="submission" date="2022-05" db="EMBL/GenBank/DDBJ databases">
        <authorList>
            <person name="Sun X."/>
        </authorList>
    </citation>
    <scope>NUCLEOTIDE SEQUENCE</scope>
    <source>
        <strain evidence="1">Ai-910</strain>
    </source>
</reference>
<dbReference type="InterPro" id="IPR039498">
    <property type="entry name" value="NTP_transf_5"/>
</dbReference>
<dbReference type="KEGG" id="alkq:M9189_05335"/>
<dbReference type="Gene3D" id="3.30.460.40">
    <property type="match status" value="1"/>
</dbReference>
<dbReference type="RefSeq" id="WP_250725190.1">
    <property type="nucleotide sequence ID" value="NZ_CP098400.1"/>
</dbReference>
<proteinExistence type="predicted"/>
<evidence type="ECO:0000313" key="2">
    <source>
        <dbReference type="Proteomes" id="UP001056426"/>
    </source>
</evidence>
<dbReference type="Proteomes" id="UP001056426">
    <property type="component" value="Chromosome"/>
</dbReference>
<dbReference type="AlphaFoldDB" id="A0A9J6ZSY4"/>
<dbReference type="EMBL" id="CP098400">
    <property type="protein sequence ID" value="URW80773.1"/>
    <property type="molecule type" value="Genomic_DNA"/>
</dbReference>
<name>A0A9J6ZSY4_9BACT</name>